<evidence type="ECO:0000313" key="2">
    <source>
        <dbReference type="Proteomes" id="UP000008850"/>
    </source>
</evidence>
<gene>
    <name evidence="1" type="ordered locus">KKY_720</name>
</gene>
<dbReference type="AlphaFoldDB" id="G4RDD3"/>
<protein>
    <submittedName>
        <fullName evidence="1">Uncharacterized protein</fullName>
    </submittedName>
</protein>
<organism evidence="1 2">
    <name type="scientific">Pelagibacterium halotolerans (strain DSM 22347 / JCM 15775 / CGMCC 1.7692 / B2)</name>
    <dbReference type="NCBI Taxonomy" id="1082931"/>
    <lineage>
        <taxon>Bacteria</taxon>
        <taxon>Pseudomonadati</taxon>
        <taxon>Pseudomonadota</taxon>
        <taxon>Alphaproteobacteria</taxon>
        <taxon>Hyphomicrobiales</taxon>
        <taxon>Devosiaceae</taxon>
        <taxon>Pelagibacterium</taxon>
    </lineage>
</organism>
<proteinExistence type="predicted"/>
<dbReference type="EMBL" id="CP003075">
    <property type="protein sequence ID" value="AEQ50759.1"/>
    <property type="molecule type" value="Genomic_DNA"/>
</dbReference>
<evidence type="ECO:0000313" key="1">
    <source>
        <dbReference type="EMBL" id="AEQ50759.1"/>
    </source>
</evidence>
<accession>G4RDD3</accession>
<reference evidence="1 2" key="1">
    <citation type="journal article" date="2012" name="J. Bacteriol.">
        <title>Complete genome sequence of Pelagibacterium halotolerans B2T.</title>
        <authorList>
            <person name="Huo Y.Y."/>
            <person name="Cheng H."/>
            <person name="Han X.F."/>
            <person name="Jiang X.W."/>
            <person name="Sun C."/>
            <person name="Zhang X.Q."/>
            <person name="Zhu X.F."/>
            <person name="Liu Y.F."/>
            <person name="Li P.F."/>
            <person name="Ni P.X."/>
            <person name="Wu M."/>
        </authorList>
    </citation>
    <scope>NUCLEOTIDE SEQUENCE [LARGE SCALE GENOMIC DNA]</scope>
    <source>
        <strain evidence="2">DSM 22347 / JCM 15775 / CGMCC 1.7692 / B2</strain>
    </source>
</reference>
<dbReference type="Proteomes" id="UP000008850">
    <property type="component" value="Chromosome"/>
</dbReference>
<sequence length="61" mass="6742">MLSVEHITPGTPPTRVDRTAEFSIHATKGGVIENDPEEGTDTTGDFLHVLWSRHEGDPEEE</sequence>
<name>G4RDD3_PELHB</name>
<dbReference type="STRING" id="1082931.KKY_720"/>
<dbReference type="KEGG" id="phl:KKY_720"/>
<keyword evidence="2" id="KW-1185">Reference proteome</keyword>
<dbReference type="HOGENOM" id="CLU_2918593_0_0_5"/>